<dbReference type="KEGG" id="amr:AM1_A0317"/>
<evidence type="ECO:0000313" key="1">
    <source>
        <dbReference type="EMBL" id="ABW31435.1"/>
    </source>
</evidence>
<organism evidence="1 2">
    <name type="scientific">Acaryochloris marina (strain MBIC 11017)</name>
    <dbReference type="NCBI Taxonomy" id="329726"/>
    <lineage>
        <taxon>Bacteria</taxon>
        <taxon>Bacillati</taxon>
        <taxon>Cyanobacteriota</taxon>
        <taxon>Cyanophyceae</taxon>
        <taxon>Acaryochloridales</taxon>
        <taxon>Acaryochloridaceae</taxon>
        <taxon>Acaryochloris</taxon>
    </lineage>
</organism>
<evidence type="ECO:0000313" key="2">
    <source>
        <dbReference type="Proteomes" id="UP000000268"/>
    </source>
</evidence>
<gene>
    <name evidence="1" type="ordered locus">AM1_A0317</name>
</gene>
<dbReference type="HOGENOM" id="CLU_1860814_0_0_3"/>
<protein>
    <submittedName>
        <fullName evidence="1">Uncharacterized protein</fullName>
    </submittedName>
</protein>
<keyword evidence="2" id="KW-1185">Reference proteome</keyword>
<dbReference type="Proteomes" id="UP000000268">
    <property type="component" value="Plasmid pREB1"/>
</dbReference>
<keyword evidence="1" id="KW-0614">Plasmid</keyword>
<dbReference type="EMBL" id="CP000838">
    <property type="protein sequence ID" value="ABW31435.1"/>
    <property type="molecule type" value="Genomic_DNA"/>
</dbReference>
<sequence>MTFIPSLSQIQLEILRVAKLSSGEMLNLSLEAPIEQDEGPPSAHPQFVQELVDWGLIEVYFKHVHIGTSRFQQDSWAEYCADLSLPSIRAWELWRQEFISEQEGATHVLTPGERFGEFSEVWVEEMRFRAVQPS</sequence>
<name>A8ZKW7_ACAM1</name>
<dbReference type="AlphaFoldDB" id="A8ZKW7"/>
<dbReference type="RefSeq" id="WP_012166809.1">
    <property type="nucleotide sequence ID" value="NC_009926.1"/>
</dbReference>
<geneLocation type="plasmid" evidence="1 2">
    <name>pREB1</name>
</geneLocation>
<accession>A8ZKW7</accession>
<proteinExistence type="predicted"/>
<reference evidence="1 2" key="1">
    <citation type="journal article" date="2008" name="Proc. Natl. Acad. Sci. U.S.A.">
        <title>Niche adaptation and genome expansion in the chlorophyll d-producing cyanobacterium Acaryochloris marina.</title>
        <authorList>
            <person name="Swingley W.D."/>
            <person name="Chen M."/>
            <person name="Cheung P.C."/>
            <person name="Conrad A.L."/>
            <person name="Dejesa L.C."/>
            <person name="Hao J."/>
            <person name="Honchak B.M."/>
            <person name="Karbach L.E."/>
            <person name="Kurdoglu A."/>
            <person name="Lahiri S."/>
            <person name="Mastrian S.D."/>
            <person name="Miyashita H."/>
            <person name="Page L."/>
            <person name="Ramakrishna P."/>
            <person name="Satoh S."/>
            <person name="Sattley W.M."/>
            <person name="Shimada Y."/>
            <person name="Taylor H.L."/>
            <person name="Tomo T."/>
            <person name="Tsuchiya T."/>
            <person name="Wang Z.T."/>
            <person name="Raymond J."/>
            <person name="Mimuro M."/>
            <person name="Blankenship R.E."/>
            <person name="Touchman J.W."/>
        </authorList>
    </citation>
    <scope>NUCLEOTIDE SEQUENCE [LARGE SCALE GENOMIC DNA]</scope>
    <source>
        <strain evidence="2">MBIC 11017</strain>
        <plasmid evidence="2">Plasmid pREB1</plasmid>
    </source>
</reference>